<dbReference type="SMART" id="SM00054">
    <property type="entry name" value="EFh"/>
    <property type="match status" value="1"/>
</dbReference>
<dbReference type="InterPro" id="IPR017927">
    <property type="entry name" value="FAD-bd_FR_type"/>
</dbReference>
<dbReference type="Gene3D" id="1.10.238.10">
    <property type="entry name" value="EF-hand"/>
    <property type="match status" value="1"/>
</dbReference>
<dbReference type="Proteomes" id="UP000230605">
    <property type="component" value="Chromosome 7"/>
</dbReference>
<feature type="transmembrane region" description="Helical" evidence="13">
    <location>
        <begin position="183"/>
        <end position="203"/>
    </location>
</feature>
<feature type="transmembrane region" description="Helical" evidence="13">
    <location>
        <begin position="229"/>
        <end position="249"/>
    </location>
</feature>
<proteinExistence type="predicted"/>
<evidence type="ECO:0000259" key="14">
    <source>
        <dbReference type="PROSITE" id="PS50222"/>
    </source>
</evidence>
<evidence type="ECO:0000313" key="16">
    <source>
        <dbReference type="EMBL" id="PIA92093.1"/>
    </source>
</evidence>
<evidence type="ECO:0000256" key="8">
    <source>
        <dbReference type="ARBA" id="ARBA00022989"/>
    </source>
</evidence>
<feature type="region of interest" description="Disordered" evidence="12">
    <location>
        <begin position="499"/>
        <end position="573"/>
    </location>
</feature>
<dbReference type="SUPFAM" id="SSF47473">
    <property type="entry name" value="EF-hand"/>
    <property type="match status" value="1"/>
</dbReference>
<evidence type="ECO:0000256" key="2">
    <source>
        <dbReference type="ARBA" id="ARBA00022630"/>
    </source>
</evidence>
<evidence type="ECO:0000256" key="9">
    <source>
        <dbReference type="ARBA" id="ARBA00023002"/>
    </source>
</evidence>
<evidence type="ECO:0000256" key="11">
    <source>
        <dbReference type="ARBA" id="ARBA00023136"/>
    </source>
</evidence>
<evidence type="ECO:0000256" key="7">
    <source>
        <dbReference type="ARBA" id="ARBA00022982"/>
    </source>
</evidence>
<keyword evidence="10" id="KW-0406">Ion transport</keyword>
<keyword evidence="6" id="KW-0521">NADP</keyword>
<keyword evidence="7" id="KW-0249">Electron transport</keyword>
<evidence type="ECO:0000313" key="18">
    <source>
        <dbReference type="Proteomes" id="UP000230605"/>
    </source>
</evidence>
<dbReference type="GO" id="GO:0043020">
    <property type="term" value="C:NADPH oxidase complex"/>
    <property type="evidence" value="ECO:0007669"/>
    <property type="project" value="TreeGrafter"/>
</dbReference>
<evidence type="ECO:0000313" key="17">
    <source>
        <dbReference type="EMBL" id="WPB05875.1"/>
    </source>
</evidence>
<dbReference type="Pfam" id="PF01794">
    <property type="entry name" value="Ferric_reduct"/>
    <property type="match status" value="1"/>
</dbReference>
<dbReference type="InterPro" id="IPR039261">
    <property type="entry name" value="FNR_nucleotide-bd"/>
</dbReference>
<gene>
    <name evidence="16" type="ORF">CB0940_09783</name>
    <name evidence="17" type="ORF">RHO25_010529</name>
</gene>
<dbReference type="CDD" id="cd06186">
    <property type="entry name" value="NOX_Duox_like_FAD_NADP"/>
    <property type="match status" value="1"/>
</dbReference>
<keyword evidence="10" id="KW-0813">Transport</keyword>
<dbReference type="Gene3D" id="3.40.50.80">
    <property type="entry name" value="Nucleotide-binding domain of ferredoxin-NADP reductase (FNR) module"/>
    <property type="match status" value="1"/>
</dbReference>
<organism evidence="16 18">
    <name type="scientific">Cercospora beticola</name>
    <name type="common">Sugarbeet leaf spot fungus</name>
    <dbReference type="NCBI Taxonomy" id="122368"/>
    <lineage>
        <taxon>Eukaryota</taxon>
        <taxon>Fungi</taxon>
        <taxon>Dikarya</taxon>
        <taxon>Ascomycota</taxon>
        <taxon>Pezizomycotina</taxon>
        <taxon>Dothideomycetes</taxon>
        <taxon>Dothideomycetidae</taxon>
        <taxon>Mycosphaerellales</taxon>
        <taxon>Mycosphaerellaceae</taxon>
        <taxon>Cercospora</taxon>
    </lineage>
</organism>
<dbReference type="GO" id="GO:0006811">
    <property type="term" value="P:monoatomic ion transport"/>
    <property type="evidence" value="ECO:0007669"/>
    <property type="project" value="UniProtKB-KW"/>
</dbReference>
<evidence type="ECO:0000256" key="6">
    <source>
        <dbReference type="ARBA" id="ARBA00022857"/>
    </source>
</evidence>
<dbReference type="Pfam" id="PF08030">
    <property type="entry name" value="NAD_binding_6"/>
    <property type="match status" value="1"/>
</dbReference>
<feature type="compositionally biased region" description="Basic residues" evidence="12">
    <location>
        <begin position="525"/>
        <end position="535"/>
    </location>
</feature>
<evidence type="ECO:0000256" key="1">
    <source>
        <dbReference type="ARBA" id="ARBA00004141"/>
    </source>
</evidence>
<feature type="domain" description="FAD-binding FR-type" evidence="15">
    <location>
        <begin position="347"/>
        <end position="466"/>
    </location>
</feature>
<dbReference type="InterPro" id="IPR002048">
    <property type="entry name" value="EF_hand_dom"/>
</dbReference>
<feature type="transmembrane region" description="Helical" evidence="13">
    <location>
        <begin position="287"/>
        <end position="308"/>
    </location>
</feature>
<dbReference type="PANTHER" id="PTHR11972:SF153">
    <property type="entry name" value="SUPEROXIDE-GENERATING NADPH OXIDASE HEAVY CHAIN SUBUNIT A"/>
    <property type="match status" value="1"/>
</dbReference>
<dbReference type="InterPro" id="IPR018247">
    <property type="entry name" value="EF_Hand_1_Ca_BS"/>
</dbReference>
<dbReference type="InterPro" id="IPR013121">
    <property type="entry name" value="Fe_red_NAD-bd_6"/>
</dbReference>
<reference evidence="16 18" key="1">
    <citation type="submission" date="2015-10" db="EMBL/GenBank/DDBJ databases">
        <title>The cercosporin biosynthetic gene cluster was horizontally transferred to several fungal lineages and shown to be expanded in Cercospora beticola based on microsynteny with recipient genomes.</title>
        <authorList>
            <person name="De Jonge R."/>
            <person name="Ebert M.K."/>
            <person name="Suttle J.C."/>
            <person name="Jurick Ii W.M."/>
            <person name="Secor G.A."/>
            <person name="Thomma B.P."/>
            <person name="Van De Peer Y."/>
            <person name="Bolton M.D."/>
        </authorList>
    </citation>
    <scope>NUCLEOTIDE SEQUENCE [LARGE SCALE GENOMIC DNA]</scope>
    <source>
        <strain evidence="16 18">09-40</strain>
    </source>
</reference>
<dbReference type="GO" id="GO:0042554">
    <property type="term" value="P:superoxide anion generation"/>
    <property type="evidence" value="ECO:0007669"/>
    <property type="project" value="TreeGrafter"/>
</dbReference>
<protein>
    <submittedName>
        <fullName evidence="16">Dual oxidase 2</fullName>
    </submittedName>
</protein>
<evidence type="ECO:0000256" key="3">
    <source>
        <dbReference type="ARBA" id="ARBA00022692"/>
    </source>
</evidence>
<dbReference type="PROSITE" id="PS51384">
    <property type="entry name" value="FAD_FR"/>
    <property type="match status" value="1"/>
</dbReference>
<feature type="domain" description="EF-hand" evidence="14">
    <location>
        <begin position="15"/>
        <end position="50"/>
    </location>
</feature>
<feature type="transmembrane region" description="Helical" evidence="13">
    <location>
        <begin position="138"/>
        <end position="163"/>
    </location>
</feature>
<dbReference type="GO" id="GO:0005509">
    <property type="term" value="F:calcium ion binding"/>
    <property type="evidence" value="ECO:0007669"/>
    <property type="project" value="InterPro"/>
</dbReference>
<accession>A0A2G5HIR6</accession>
<dbReference type="SUPFAM" id="SSF63380">
    <property type="entry name" value="Riboflavin synthase domain-like"/>
    <property type="match status" value="1"/>
</dbReference>
<dbReference type="AlphaFoldDB" id="A0A2G5HIR6"/>
<dbReference type="EMBL" id="CP134190">
    <property type="protein sequence ID" value="WPB05875.1"/>
    <property type="molecule type" value="Genomic_DNA"/>
</dbReference>
<dbReference type="GO" id="GO:0006952">
    <property type="term" value="P:defense response"/>
    <property type="evidence" value="ECO:0007669"/>
    <property type="project" value="TreeGrafter"/>
</dbReference>
<evidence type="ECO:0000256" key="13">
    <source>
        <dbReference type="SAM" id="Phobius"/>
    </source>
</evidence>
<dbReference type="InterPro" id="IPR050369">
    <property type="entry name" value="RBOH/FRE"/>
</dbReference>
<evidence type="ECO:0000256" key="10">
    <source>
        <dbReference type="ARBA" id="ARBA00023065"/>
    </source>
</evidence>
<dbReference type="InterPro" id="IPR017938">
    <property type="entry name" value="Riboflavin_synthase-like_b-brl"/>
</dbReference>
<dbReference type="EMBL" id="LKMD01000106">
    <property type="protein sequence ID" value="PIA92093.1"/>
    <property type="molecule type" value="Genomic_DNA"/>
</dbReference>
<dbReference type="CDD" id="cd00051">
    <property type="entry name" value="EFh"/>
    <property type="match status" value="1"/>
</dbReference>
<reference evidence="17 19" key="2">
    <citation type="submission" date="2023-09" db="EMBL/GenBank/DDBJ databases">
        <title>Complete-Gapless Cercospora beticola genome.</title>
        <authorList>
            <person name="Wyatt N.A."/>
            <person name="Spanner R.E."/>
            <person name="Bolton M.D."/>
        </authorList>
    </citation>
    <scope>NUCLEOTIDE SEQUENCE [LARGE SCALE GENOMIC DNA]</scope>
    <source>
        <strain evidence="17">Cb09-40</strain>
    </source>
</reference>
<dbReference type="InterPro" id="IPR013112">
    <property type="entry name" value="FAD-bd_8"/>
</dbReference>
<dbReference type="InterPro" id="IPR011992">
    <property type="entry name" value="EF-hand-dom_pair"/>
</dbReference>
<dbReference type="Proteomes" id="UP001302367">
    <property type="component" value="Chromosome 7"/>
</dbReference>
<dbReference type="OrthoDB" id="167398at2759"/>
<evidence type="ECO:0000256" key="4">
    <source>
        <dbReference type="ARBA" id="ARBA00022827"/>
    </source>
</evidence>
<keyword evidence="11 13" id="KW-0472">Membrane</keyword>
<feature type="compositionally biased region" description="Low complexity" evidence="12">
    <location>
        <begin position="508"/>
        <end position="524"/>
    </location>
</feature>
<evidence type="ECO:0000256" key="12">
    <source>
        <dbReference type="SAM" id="MobiDB-lite"/>
    </source>
</evidence>
<dbReference type="InterPro" id="IPR013130">
    <property type="entry name" value="Fe3_Rdtase_TM_dom"/>
</dbReference>
<feature type="transmembrane region" description="Helical" evidence="13">
    <location>
        <begin position="315"/>
        <end position="332"/>
    </location>
</feature>
<evidence type="ECO:0000256" key="5">
    <source>
        <dbReference type="ARBA" id="ARBA00022837"/>
    </source>
</evidence>
<keyword evidence="2" id="KW-0285">Flavoprotein</keyword>
<keyword evidence="3 13" id="KW-0812">Transmembrane</keyword>
<name>A0A2G5HIR6_CERBT</name>
<dbReference type="Gene3D" id="2.40.30.10">
    <property type="entry name" value="Translation factors"/>
    <property type="match status" value="1"/>
</dbReference>
<comment type="subcellular location">
    <subcellularLocation>
        <location evidence="1">Membrane</location>
        <topology evidence="1">Multi-pass membrane protein</topology>
    </subcellularLocation>
</comment>
<keyword evidence="5" id="KW-0106">Calcium</keyword>
<dbReference type="Pfam" id="PF08022">
    <property type="entry name" value="FAD_binding_8"/>
    <property type="match status" value="1"/>
</dbReference>
<dbReference type="PROSITE" id="PS00018">
    <property type="entry name" value="EF_HAND_1"/>
    <property type="match status" value="1"/>
</dbReference>
<keyword evidence="9" id="KW-0560">Oxidoreductase</keyword>
<dbReference type="PROSITE" id="PS50222">
    <property type="entry name" value="EF_HAND_2"/>
    <property type="match status" value="1"/>
</dbReference>
<sequence>MEELAPVISKDYRPLTDQEIEEFFKALDVNNDGHVNFAELERKLHEVHEELAPKLQKHHILHPARRDAEKRVGHDGDGLHAFLCHLMPDCGAKLSKDEFIRHVKTWEVPSQKQSDSQETDKEAKQEEKKLPFRRRLRAYWAVHGPNILFVAFVVACMIAFGVWQMVIYIQNQPARQALGWGVIMAKANAGVLYPTFVFMLLSMSRHLSTFLRRSFWISKVINWDLSQKFHIIMSIAGLFFATLHAIGHLTGTFLYGSRPAQQDNLAAILGPEATPKRYVDFVRTLPGWSGIVSLGLFWTISLMSLPMIRNWNYEVFQLGHLLMFPMFGLLAAHGTAALLQAPMLGYFLAFPALLVIFERLRRFIRGFLSMPARIKVLDEDAVCISIKTKDGSDWSSYNAGQYILLQVPQLALFQWHPFTISACRGDEMQVHIKVEGDWTEGLRDLGLKQSRIKVGLDGPFGAPAQRFYDYDYSIIVGGGIGITPFSAILTDLEESFKERRDPWESRRSSTSMSRSLSRGVVRSRTSSRHASRSRRSSPASTPVKERSDDDAPLTTEEPSSINPNPTGPPPRCINPDRRVDFHWTVREKNNLLWFSDLLNRAIIGAGPLAQQNKLDLNINTHITAKRKDISVHIFRYILDGYRTEAAPYSALTGLKQRSHFGRPDFDKILEKHFQDLVDDGVRDKKVGVFYCGAPVVGEILSDRCHELTAKARDMGLKIRYDFLMEVFG</sequence>
<dbReference type="SFLD" id="SFLDG01169">
    <property type="entry name" value="NADPH_oxidase_subgroup_(NOX)"/>
    <property type="match status" value="1"/>
</dbReference>
<keyword evidence="8 13" id="KW-1133">Transmembrane helix</keyword>
<evidence type="ECO:0000313" key="19">
    <source>
        <dbReference type="Proteomes" id="UP001302367"/>
    </source>
</evidence>
<keyword evidence="4" id="KW-0274">FAD</keyword>
<evidence type="ECO:0000259" key="15">
    <source>
        <dbReference type="PROSITE" id="PS51384"/>
    </source>
</evidence>
<dbReference type="PANTHER" id="PTHR11972">
    <property type="entry name" value="NADPH OXIDASE"/>
    <property type="match status" value="1"/>
</dbReference>
<keyword evidence="19" id="KW-1185">Reference proteome</keyword>
<dbReference type="SUPFAM" id="SSF52343">
    <property type="entry name" value="Ferredoxin reductase-like, C-terminal NADP-linked domain"/>
    <property type="match status" value="1"/>
</dbReference>
<dbReference type="GO" id="GO:0016175">
    <property type="term" value="F:superoxide-generating NAD(P)H oxidase activity"/>
    <property type="evidence" value="ECO:0007669"/>
    <property type="project" value="TreeGrafter"/>
</dbReference>